<dbReference type="EMBL" id="JAGFBS010000117">
    <property type="protein sequence ID" value="KAG6369036.1"/>
    <property type="molecule type" value="Genomic_DNA"/>
</dbReference>
<dbReference type="AlphaFoldDB" id="A0A8I3A257"/>
<keyword evidence="3" id="KW-1185">Reference proteome</keyword>
<reference evidence="2" key="1">
    <citation type="submission" date="2021-03" db="EMBL/GenBank/DDBJ databases">
        <title>Evolutionary innovations through gain and loss of genes in the ectomycorrhizal Boletales.</title>
        <authorList>
            <person name="Wu G."/>
            <person name="Miyauchi S."/>
            <person name="Morin E."/>
            <person name="Yang Z.-L."/>
            <person name="Xu J."/>
            <person name="Martin F.M."/>
        </authorList>
    </citation>
    <scope>NUCLEOTIDE SEQUENCE</scope>
    <source>
        <strain evidence="2">BR01</strain>
    </source>
</reference>
<comment type="caution">
    <text evidence="2">The sequence shown here is derived from an EMBL/GenBank/DDBJ whole genome shotgun (WGS) entry which is preliminary data.</text>
</comment>
<organism evidence="2 3">
    <name type="scientific">Boletus reticuloceps</name>
    <dbReference type="NCBI Taxonomy" id="495285"/>
    <lineage>
        <taxon>Eukaryota</taxon>
        <taxon>Fungi</taxon>
        <taxon>Dikarya</taxon>
        <taxon>Basidiomycota</taxon>
        <taxon>Agaricomycotina</taxon>
        <taxon>Agaricomycetes</taxon>
        <taxon>Agaricomycetidae</taxon>
        <taxon>Boletales</taxon>
        <taxon>Boletineae</taxon>
        <taxon>Boletaceae</taxon>
        <taxon>Boletoideae</taxon>
        <taxon>Boletus</taxon>
    </lineage>
</organism>
<dbReference type="OrthoDB" id="3271023at2759"/>
<protein>
    <submittedName>
        <fullName evidence="2">Uncharacterized protein</fullName>
    </submittedName>
</protein>
<dbReference type="InterPro" id="IPR021842">
    <property type="entry name" value="DUF3435"/>
</dbReference>
<gene>
    <name evidence="2" type="ORF">JVT61DRAFT_1962</name>
</gene>
<sequence length="538" mass="59973">MSALTMLFSISAERIGALVESNCYRGSNECLKWKDVEVVVFSDRDAPSKPIVGMQVTARLLKGGRDVGSFFKTFFLFPERGANRPYCPIAPLLALGLLDQVWEGIGGPEDIATPSADLTSGVYALRVNESKRDLPVFKREEKTSSGGWSVSEDRVMNYGAACRHLRYFSRISGFPVDVRPYDIRRGVAVTRELRFLLQRSRTRYFAEASSRQLGGETSRPPTTPTLSSTSAIGSSQLSRYRKPCVSAILAQAGAEIPPDSSISTTSSTHVDRLVSLLYGEIPEADHHEVFLKTVHLLLDLPGSEQVLCYPGESLADQDRCPVCGSPRNVMKRGAAHHIHRCLVNRKEEEADAVLDGGCVLLQCCWAECTESDQPWMSRTELTEHMDKHVRNVQSCRWVDANGDLCGEKSVAGSMHRGQFSQREDEAVDVEPVGIQLHPDTDKRISYEDGVTFAPMFCVWCVHDDRLSMVERMTQWVLLSISESDPTPFITSRYHDETVFYGHLTVGPSRTPNTIYFFTLLPYTVWEFVDVRGAGRGVV</sequence>
<evidence type="ECO:0000256" key="1">
    <source>
        <dbReference type="SAM" id="MobiDB-lite"/>
    </source>
</evidence>
<accession>A0A8I3A257</accession>
<name>A0A8I3A257_9AGAM</name>
<dbReference type="Proteomes" id="UP000683000">
    <property type="component" value="Unassembled WGS sequence"/>
</dbReference>
<feature type="region of interest" description="Disordered" evidence="1">
    <location>
        <begin position="208"/>
        <end position="234"/>
    </location>
</feature>
<dbReference type="PANTHER" id="PTHR37535:SF3">
    <property type="entry name" value="FLUG DOMAIN-CONTAINING PROTEIN"/>
    <property type="match status" value="1"/>
</dbReference>
<evidence type="ECO:0000313" key="3">
    <source>
        <dbReference type="Proteomes" id="UP000683000"/>
    </source>
</evidence>
<dbReference type="Pfam" id="PF11917">
    <property type="entry name" value="DUF3435"/>
    <property type="match status" value="1"/>
</dbReference>
<evidence type="ECO:0000313" key="2">
    <source>
        <dbReference type="EMBL" id="KAG6369036.1"/>
    </source>
</evidence>
<proteinExistence type="predicted"/>
<feature type="compositionally biased region" description="Low complexity" evidence="1">
    <location>
        <begin position="217"/>
        <end position="230"/>
    </location>
</feature>
<dbReference type="PANTHER" id="PTHR37535">
    <property type="entry name" value="FLUG DOMAIN PROTEIN"/>
    <property type="match status" value="1"/>
</dbReference>